<keyword evidence="1" id="KW-0812">Transmembrane</keyword>
<keyword evidence="1" id="KW-1133">Transmembrane helix</keyword>
<protein>
    <submittedName>
        <fullName evidence="2">Uncharacterized protein</fullName>
    </submittedName>
</protein>
<sequence length="211" mass="24199">MDAKMIAKGILDGLASIPESAYLSGVRTWDSLGVIDRKTRARNEIENERFFLVLKSMATNESPLRQLVSTVITDFYKKLDEKGKQAINEKLHYADAKLGSRVGAQAFITQKIAEMIIHRVRMKKITQRLVRVGSAFTFNIIMIQGLIEESARASRRMQSSYPETYYKVSPMNLDMVYFLAEKELEPYLMYIHSHPIQCKGIENEICKILSR</sequence>
<keyword evidence="1" id="KW-0472">Membrane</keyword>
<evidence type="ECO:0000313" key="3">
    <source>
        <dbReference type="Proteomes" id="UP000183569"/>
    </source>
</evidence>
<evidence type="ECO:0000313" key="2">
    <source>
        <dbReference type="EMBL" id="SCX39929.1"/>
    </source>
</evidence>
<proteinExistence type="predicted"/>
<dbReference type="EMBL" id="FMUI01000002">
    <property type="protein sequence ID" value="SCX39929.1"/>
    <property type="molecule type" value="Genomic_DNA"/>
</dbReference>
<organism evidence="2 3">
    <name type="scientific">Kosakonia sacchari</name>
    <dbReference type="NCBI Taxonomy" id="1158459"/>
    <lineage>
        <taxon>Bacteria</taxon>
        <taxon>Pseudomonadati</taxon>
        <taxon>Pseudomonadota</taxon>
        <taxon>Gammaproteobacteria</taxon>
        <taxon>Enterobacterales</taxon>
        <taxon>Enterobacteriaceae</taxon>
        <taxon>Kosakonia</taxon>
    </lineage>
</organism>
<feature type="transmembrane region" description="Helical" evidence="1">
    <location>
        <begin position="129"/>
        <end position="147"/>
    </location>
</feature>
<reference evidence="2 3" key="1">
    <citation type="submission" date="2016-10" db="EMBL/GenBank/DDBJ databases">
        <authorList>
            <person name="Varghese N."/>
            <person name="Submissions S."/>
        </authorList>
    </citation>
    <scope>NUCLEOTIDE SEQUENCE [LARGE SCALE GENOMIC DNA]</scope>
    <source>
        <strain evidence="2 3">CGMCC 1.12102</strain>
    </source>
</reference>
<dbReference type="RefSeq" id="WP_139164738.1">
    <property type="nucleotide sequence ID" value="NZ_FMUI01000002.1"/>
</dbReference>
<gene>
    <name evidence="2" type="ORF">SAMN02927897_00720</name>
</gene>
<name>A0A1G4XFE6_9ENTR</name>
<dbReference type="Proteomes" id="UP000183569">
    <property type="component" value="Unassembled WGS sequence"/>
</dbReference>
<dbReference type="AlphaFoldDB" id="A0A1G4XFE6"/>
<evidence type="ECO:0000256" key="1">
    <source>
        <dbReference type="SAM" id="Phobius"/>
    </source>
</evidence>
<comment type="caution">
    <text evidence="2">The sequence shown here is derived from an EMBL/GenBank/DDBJ whole genome shotgun (WGS) entry which is preliminary data.</text>
</comment>
<dbReference type="GeneID" id="28310726"/>
<accession>A0A1G4XFE6</accession>